<feature type="domain" description="BON" evidence="2">
    <location>
        <begin position="44"/>
        <end position="113"/>
    </location>
</feature>
<keyword evidence="1" id="KW-0732">Signal</keyword>
<sequence>MYRINFIIIILSFMLTGCLPAVFTAATTSTLAVAKDQSIAETIDDVKIATKIKASFIKNNFRELYTKIKVEVNQGRVLLTGIIDKKEDALKAVEIVWGEKGVCEVINELIIDKKSDHFDLVQYTKDVMITSQIKARTFVNRDIKWVNYTIVTVNDIVYIFGIARSEEELEKVTSIASQINGVARVVCHVKIKETEENDNK</sequence>
<dbReference type="PROSITE" id="PS50914">
    <property type="entry name" value="BON"/>
    <property type="match status" value="2"/>
</dbReference>
<accession>A0A7H1JE43</accession>
<dbReference type="PANTHER" id="PTHR34606:SF15">
    <property type="entry name" value="BON DOMAIN-CONTAINING PROTEIN"/>
    <property type="match status" value="1"/>
</dbReference>
<dbReference type="AlphaFoldDB" id="A0A7H1JE43"/>
<protein>
    <submittedName>
        <fullName evidence="3">BON domain-containing protein</fullName>
    </submittedName>
</protein>
<reference evidence="3" key="1">
    <citation type="submission" date="2019-12" db="EMBL/GenBank/DDBJ databases">
        <authorList>
            <person name="Lei T."/>
        </authorList>
    </citation>
    <scope>NUCLEOTIDE SEQUENCE</scope>
    <source>
        <strain evidence="3">Torix</strain>
    </source>
</reference>
<proteinExistence type="predicted"/>
<evidence type="ECO:0000259" key="2">
    <source>
        <dbReference type="PROSITE" id="PS50914"/>
    </source>
</evidence>
<dbReference type="PANTHER" id="PTHR34606">
    <property type="entry name" value="BON DOMAIN-CONTAINING PROTEIN"/>
    <property type="match status" value="1"/>
</dbReference>
<dbReference type="EMBL" id="MN872367">
    <property type="protein sequence ID" value="QNT09072.1"/>
    <property type="molecule type" value="Genomic_DNA"/>
</dbReference>
<dbReference type="Pfam" id="PF04972">
    <property type="entry name" value="BON"/>
    <property type="match status" value="2"/>
</dbReference>
<evidence type="ECO:0000313" key="3">
    <source>
        <dbReference type="EMBL" id="QNT09072.1"/>
    </source>
</evidence>
<name>A0A7H1JE43_9RICK</name>
<dbReference type="PROSITE" id="PS51257">
    <property type="entry name" value="PROKAR_LIPOPROTEIN"/>
    <property type="match status" value="1"/>
</dbReference>
<evidence type="ECO:0000256" key="1">
    <source>
        <dbReference type="SAM" id="SignalP"/>
    </source>
</evidence>
<dbReference type="SMART" id="SM00749">
    <property type="entry name" value="BON"/>
    <property type="match status" value="2"/>
</dbReference>
<dbReference type="Gene3D" id="3.30.1340.30">
    <property type="match status" value="1"/>
</dbReference>
<dbReference type="InterPro" id="IPR014004">
    <property type="entry name" value="Transpt-assoc_nodulatn_dom_bac"/>
</dbReference>
<dbReference type="InterPro" id="IPR007055">
    <property type="entry name" value="BON_dom"/>
</dbReference>
<dbReference type="InterPro" id="IPR051686">
    <property type="entry name" value="Lipoprotein_DolP"/>
</dbReference>
<feature type="domain" description="BON" evidence="2">
    <location>
        <begin position="125"/>
        <end position="193"/>
    </location>
</feature>
<feature type="signal peptide" evidence="1">
    <location>
        <begin position="1"/>
        <end position="34"/>
    </location>
</feature>
<feature type="chain" id="PRO_5029004886" evidence="1">
    <location>
        <begin position="35"/>
        <end position="200"/>
    </location>
</feature>
<organism evidence="3">
    <name type="scientific">Rickettsia endosymbiont of Bemisia tabaci</name>
    <dbReference type="NCBI Taxonomy" id="337479"/>
    <lineage>
        <taxon>Bacteria</taxon>
        <taxon>Pseudomonadati</taxon>
        <taxon>Pseudomonadota</taxon>
        <taxon>Alphaproteobacteria</taxon>
        <taxon>Rickettsiales</taxon>
        <taxon>Rickettsiaceae</taxon>
        <taxon>Rickettsieae</taxon>
        <taxon>Rickettsia</taxon>
    </lineage>
</organism>